<evidence type="ECO:0000313" key="3">
    <source>
        <dbReference type="Proteomes" id="UP001178507"/>
    </source>
</evidence>
<proteinExistence type="predicted"/>
<feature type="signal peptide" evidence="1">
    <location>
        <begin position="1"/>
        <end position="16"/>
    </location>
</feature>
<gene>
    <name evidence="2" type="ORF">EVOR1521_LOCUS11195</name>
</gene>
<dbReference type="EMBL" id="CAUJNA010001112">
    <property type="protein sequence ID" value="CAJ1384299.1"/>
    <property type="molecule type" value="Genomic_DNA"/>
</dbReference>
<protein>
    <submittedName>
        <fullName evidence="2">Uncharacterized protein</fullName>
    </submittedName>
</protein>
<comment type="caution">
    <text evidence="2">The sequence shown here is derived from an EMBL/GenBank/DDBJ whole genome shotgun (WGS) entry which is preliminary data.</text>
</comment>
<name>A0AA36MXM7_9DINO</name>
<feature type="chain" id="PRO_5041208316" evidence="1">
    <location>
        <begin position="17"/>
        <end position="387"/>
    </location>
</feature>
<evidence type="ECO:0000313" key="2">
    <source>
        <dbReference type="EMBL" id="CAJ1384299.1"/>
    </source>
</evidence>
<reference evidence="2" key="1">
    <citation type="submission" date="2023-08" db="EMBL/GenBank/DDBJ databases">
        <authorList>
            <person name="Chen Y."/>
            <person name="Shah S."/>
            <person name="Dougan E. K."/>
            <person name="Thang M."/>
            <person name="Chan C."/>
        </authorList>
    </citation>
    <scope>NUCLEOTIDE SEQUENCE</scope>
</reference>
<dbReference type="AlphaFoldDB" id="A0AA36MXM7"/>
<accession>A0AA36MXM7</accession>
<dbReference type="InterPro" id="IPR015943">
    <property type="entry name" value="WD40/YVTN_repeat-like_dom_sf"/>
</dbReference>
<dbReference type="Proteomes" id="UP001178507">
    <property type="component" value="Unassembled WGS sequence"/>
</dbReference>
<dbReference type="Gene3D" id="2.130.10.10">
    <property type="entry name" value="YVTN repeat-like/Quinoprotein amine dehydrogenase"/>
    <property type="match status" value="2"/>
</dbReference>
<dbReference type="SUPFAM" id="SSF63829">
    <property type="entry name" value="Calcium-dependent phosphotriesterase"/>
    <property type="match status" value="1"/>
</dbReference>
<sequence>MLRLALLSALRLAASSEPSCEAAGAASCESPHAAAASSASATTLPRQAQGQGHEAGLLALQLASDNRRWQVSQVLPDRRLGDLQLADEYLAEGVLSAFRRTDEEQLLVLRTLKGGTRSFLGPRWRELGPVEEGGPAVSSLSAARDGRLLALGHRGGLVTLRAFEGGAWLEVARAKVSHHEWETVTLTALSDDGGLLLAASEDNVMLFRLEADEVTEVKHLHGGATQISAACIAELSEKRHLAVVAYQRGGLEGWTVDGRTLQVAWKIPGERPMARLDAALAADLPSMLLAAAGTDGSVTVWSLTASGALASPAAGRWSSGPRSGAASCLRLLRIKPALVGILRYGKEAPQWLLATGFQKEVVVLDPLTGSELQRFKGRQPVAACQWR</sequence>
<organism evidence="2 3">
    <name type="scientific">Effrenium voratum</name>
    <dbReference type="NCBI Taxonomy" id="2562239"/>
    <lineage>
        <taxon>Eukaryota</taxon>
        <taxon>Sar</taxon>
        <taxon>Alveolata</taxon>
        <taxon>Dinophyceae</taxon>
        <taxon>Suessiales</taxon>
        <taxon>Symbiodiniaceae</taxon>
        <taxon>Effrenium</taxon>
    </lineage>
</organism>
<evidence type="ECO:0000256" key="1">
    <source>
        <dbReference type="SAM" id="SignalP"/>
    </source>
</evidence>
<keyword evidence="1" id="KW-0732">Signal</keyword>
<keyword evidence="3" id="KW-1185">Reference proteome</keyword>